<evidence type="ECO:0000313" key="3">
    <source>
        <dbReference type="EMBL" id="AJK49433.1"/>
    </source>
</evidence>
<dbReference type="Pfam" id="PF13546">
    <property type="entry name" value="DDE_5"/>
    <property type="match status" value="1"/>
</dbReference>
<feature type="domain" description="Transposase IS701-like DDE" evidence="2">
    <location>
        <begin position="2"/>
        <end position="158"/>
    </location>
</feature>
<dbReference type="PANTHER" id="PTHR33627">
    <property type="entry name" value="TRANSPOSASE"/>
    <property type="match status" value="1"/>
</dbReference>
<dbReference type="InterPro" id="IPR039365">
    <property type="entry name" value="IS701-like"/>
</dbReference>
<reference evidence="3 4" key="2">
    <citation type="journal article" date="2016" name="Appl. Microbiol. Biotechnol.">
        <title>Mutations improving production and secretion of extracellular lipase by Burkholderia glumae PG1.</title>
        <authorList>
            <person name="Knapp A."/>
            <person name="Voget S."/>
            <person name="Gao R."/>
            <person name="Zaburannyi N."/>
            <person name="Krysciak D."/>
            <person name="Breuer M."/>
            <person name="Hauer B."/>
            <person name="Streit W.R."/>
            <person name="Muller R."/>
            <person name="Daniel R."/>
            <person name="Jaeger K.E."/>
        </authorList>
    </citation>
    <scope>NUCLEOTIDE SEQUENCE [LARGE SCALE GENOMIC DNA]</scope>
    <source>
        <strain evidence="3 4">PG1</strain>
    </source>
</reference>
<feature type="region of interest" description="Disordered" evidence="1">
    <location>
        <begin position="147"/>
        <end position="181"/>
    </location>
</feature>
<evidence type="ECO:0000259" key="2">
    <source>
        <dbReference type="Pfam" id="PF13546"/>
    </source>
</evidence>
<evidence type="ECO:0000256" key="1">
    <source>
        <dbReference type="SAM" id="MobiDB-lite"/>
    </source>
</evidence>
<protein>
    <submittedName>
        <fullName evidence="3">Transposase</fullName>
    </submittedName>
</protein>
<accession>A0A0B6S1B4</accession>
<dbReference type="InterPro" id="IPR012337">
    <property type="entry name" value="RNaseH-like_sf"/>
</dbReference>
<name>A0A0B6S1B4_BURPL</name>
<keyword evidence="4" id="KW-1185">Reference proteome</keyword>
<dbReference type="Proteomes" id="UP000031838">
    <property type="component" value="Chromosome 2"/>
</dbReference>
<dbReference type="HOGENOM" id="CLU_1486397_0_0_4"/>
<proteinExistence type="predicted"/>
<gene>
    <name evidence="3" type="ORF">BGL_2c13660</name>
</gene>
<dbReference type="InterPro" id="IPR038721">
    <property type="entry name" value="IS701-like_DDE_dom"/>
</dbReference>
<organism evidence="3 4">
    <name type="scientific">Burkholderia plantarii</name>
    <dbReference type="NCBI Taxonomy" id="41899"/>
    <lineage>
        <taxon>Bacteria</taxon>
        <taxon>Pseudomonadati</taxon>
        <taxon>Pseudomonadota</taxon>
        <taxon>Betaproteobacteria</taxon>
        <taxon>Burkholderiales</taxon>
        <taxon>Burkholderiaceae</taxon>
        <taxon>Burkholderia</taxon>
    </lineage>
</organism>
<dbReference type="KEGG" id="bgp:BGL_2c13660"/>
<sequence>MCEALGHHDRASGLKGYCQGLMLPIRRKSIEPLAAHLEPEQVSARHQSQHHFVAKSEWSDTALLEQVRRWVLPHMDPAGGLYRILDDTGFPKKGKHSVGVARQYCGQLGKQDNCQIAVSLSVATEDASLPVSYRLYLPREWSDAPARRRKAGVPEEIAGRSDACDLRSPTGGKSKDINPGF</sequence>
<reference evidence="4" key="1">
    <citation type="submission" date="2011-03" db="EMBL/GenBank/DDBJ databases">
        <authorList>
            <person name="Voget S."/>
            <person name="Streit W.R."/>
            <person name="Jaeger K.E."/>
            <person name="Daniel R."/>
        </authorList>
    </citation>
    <scope>NUCLEOTIDE SEQUENCE [LARGE SCALE GENOMIC DNA]</scope>
    <source>
        <strain evidence="4">PG1</strain>
    </source>
</reference>
<dbReference type="NCBIfam" id="NF033540">
    <property type="entry name" value="transpos_IS701"/>
    <property type="match status" value="1"/>
</dbReference>
<dbReference type="EMBL" id="CP002581">
    <property type="protein sequence ID" value="AJK49433.1"/>
    <property type="molecule type" value="Genomic_DNA"/>
</dbReference>
<dbReference type="PANTHER" id="PTHR33627:SF1">
    <property type="entry name" value="TRANSPOSASE"/>
    <property type="match status" value="1"/>
</dbReference>
<evidence type="ECO:0000313" key="4">
    <source>
        <dbReference type="Proteomes" id="UP000031838"/>
    </source>
</evidence>
<dbReference type="AlphaFoldDB" id="A0A0B6S1B4"/>
<dbReference type="SUPFAM" id="SSF53098">
    <property type="entry name" value="Ribonuclease H-like"/>
    <property type="match status" value="1"/>
</dbReference>